<dbReference type="GO" id="GO:0019005">
    <property type="term" value="C:SCF ubiquitin ligase complex"/>
    <property type="evidence" value="ECO:0007669"/>
    <property type="project" value="InterPro"/>
</dbReference>
<evidence type="ECO:0000256" key="1">
    <source>
        <dbReference type="PROSITE-ProRule" id="PRU00221"/>
    </source>
</evidence>
<comment type="caution">
    <text evidence="3">The sequence shown here is derived from an EMBL/GenBank/DDBJ whole genome shotgun (WGS) entry which is preliminary data.</text>
</comment>
<dbReference type="OrthoDB" id="192402at2759"/>
<dbReference type="CDD" id="cd22132">
    <property type="entry name" value="F-box_FBXW5"/>
    <property type="match status" value="1"/>
</dbReference>
<organism evidence="3 4">
    <name type="scientific">Mizuhopecten yessoensis</name>
    <name type="common">Japanese scallop</name>
    <name type="synonym">Patinopecten yessoensis</name>
    <dbReference type="NCBI Taxonomy" id="6573"/>
    <lineage>
        <taxon>Eukaryota</taxon>
        <taxon>Metazoa</taxon>
        <taxon>Spiralia</taxon>
        <taxon>Lophotrochozoa</taxon>
        <taxon>Mollusca</taxon>
        <taxon>Bivalvia</taxon>
        <taxon>Autobranchia</taxon>
        <taxon>Pteriomorphia</taxon>
        <taxon>Pectinida</taxon>
        <taxon>Pectinoidea</taxon>
        <taxon>Pectinidae</taxon>
        <taxon>Mizuhopecten</taxon>
    </lineage>
</organism>
<dbReference type="AlphaFoldDB" id="A0A210R0U6"/>
<reference evidence="3 4" key="1">
    <citation type="journal article" date="2017" name="Nat. Ecol. Evol.">
        <title>Scallop genome provides insights into evolution of bilaterian karyotype and development.</title>
        <authorList>
            <person name="Wang S."/>
            <person name="Zhang J."/>
            <person name="Jiao W."/>
            <person name="Li J."/>
            <person name="Xun X."/>
            <person name="Sun Y."/>
            <person name="Guo X."/>
            <person name="Huan P."/>
            <person name="Dong B."/>
            <person name="Zhang L."/>
            <person name="Hu X."/>
            <person name="Sun X."/>
            <person name="Wang J."/>
            <person name="Zhao C."/>
            <person name="Wang Y."/>
            <person name="Wang D."/>
            <person name="Huang X."/>
            <person name="Wang R."/>
            <person name="Lv J."/>
            <person name="Li Y."/>
            <person name="Zhang Z."/>
            <person name="Liu B."/>
            <person name="Lu W."/>
            <person name="Hui Y."/>
            <person name="Liang J."/>
            <person name="Zhou Z."/>
            <person name="Hou R."/>
            <person name="Li X."/>
            <person name="Liu Y."/>
            <person name="Li H."/>
            <person name="Ning X."/>
            <person name="Lin Y."/>
            <person name="Zhao L."/>
            <person name="Xing Q."/>
            <person name="Dou J."/>
            <person name="Li Y."/>
            <person name="Mao J."/>
            <person name="Guo H."/>
            <person name="Dou H."/>
            <person name="Li T."/>
            <person name="Mu C."/>
            <person name="Jiang W."/>
            <person name="Fu Q."/>
            <person name="Fu X."/>
            <person name="Miao Y."/>
            <person name="Liu J."/>
            <person name="Yu Q."/>
            <person name="Li R."/>
            <person name="Liao H."/>
            <person name="Li X."/>
            <person name="Kong Y."/>
            <person name="Jiang Z."/>
            <person name="Chourrout D."/>
            <person name="Li R."/>
            <person name="Bao Z."/>
        </authorList>
    </citation>
    <scope>NUCLEOTIDE SEQUENCE [LARGE SCALE GENOMIC DNA]</scope>
    <source>
        <strain evidence="3 4">PY_sf001</strain>
    </source>
</reference>
<dbReference type="Pfam" id="PF12937">
    <property type="entry name" value="F-box-like"/>
    <property type="match status" value="1"/>
</dbReference>
<evidence type="ECO:0000313" key="4">
    <source>
        <dbReference type="Proteomes" id="UP000242188"/>
    </source>
</evidence>
<name>A0A210R0U6_MIZYE</name>
<protein>
    <submittedName>
        <fullName evidence="3">F-box/WD repeat-containing protein 5</fullName>
    </submittedName>
</protein>
<dbReference type="InterPro" id="IPR015943">
    <property type="entry name" value="WD40/YVTN_repeat-like_dom_sf"/>
</dbReference>
<dbReference type="STRING" id="6573.A0A210R0U6"/>
<dbReference type="SMART" id="SM00320">
    <property type="entry name" value="WD40"/>
    <property type="match status" value="3"/>
</dbReference>
<dbReference type="SUPFAM" id="SSF81383">
    <property type="entry name" value="F-box domain"/>
    <property type="match status" value="1"/>
</dbReference>
<dbReference type="GO" id="GO:0080008">
    <property type="term" value="C:Cul4-RING E3 ubiquitin ligase complex"/>
    <property type="evidence" value="ECO:0007669"/>
    <property type="project" value="InterPro"/>
</dbReference>
<dbReference type="Pfam" id="PF00400">
    <property type="entry name" value="WD40"/>
    <property type="match status" value="2"/>
</dbReference>
<dbReference type="SMART" id="SM00256">
    <property type="entry name" value="FBOX"/>
    <property type="match status" value="1"/>
</dbReference>
<dbReference type="PANTHER" id="PTHR20995:SF17">
    <property type="entry name" value="F-BOX_WD REPEAT-CONTAINING PROTEIN 5"/>
    <property type="match status" value="1"/>
</dbReference>
<dbReference type="InterPro" id="IPR001810">
    <property type="entry name" value="F-box_dom"/>
</dbReference>
<feature type="domain" description="F-box" evidence="2">
    <location>
        <begin position="15"/>
        <end position="61"/>
    </location>
</feature>
<evidence type="ECO:0000259" key="2">
    <source>
        <dbReference type="PROSITE" id="PS50181"/>
    </source>
</evidence>
<proteinExistence type="predicted"/>
<dbReference type="InterPro" id="IPR036047">
    <property type="entry name" value="F-box-like_dom_sf"/>
</dbReference>
<dbReference type="Proteomes" id="UP000242188">
    <property type="component" value="Unassembled WGS sequence"/>
</dbReference>
<keyword evidence="4" id="KW-1185">Reference proteome</keyword>
<dbReference type="EMBL" id="NEDP02000942">
    <property type="protein sequence ID" value="OWF54653.1"/>
    <property type="molecule type" value="Genomic_DNA"/>
</dbReference>
<dbReference type="PROSITE" id="PS50181">
    <property type="entry name" value="FBOX"/>
    <property type="match status" value="1"/>
</dbReference>
<evidence type="ECO:0000313" key="3">
    <source>
        <dbReference type="EMBL" id="OWF54653.1"/>
    </source>
</evidence>
<accession>A0A210R0U6</accession>
<sequence>METTAPSLLHCPSEYSEWQCLPDNILLHIFSYLPASSVLQASITCRCWYRVSNDEYLWRSMFYRHWQIDRSVPIAPGRTSWLQEYKRLYYRTPVIESEVIRQHSDQVLHVSFSHHGKMFATCSKDGYIRVWNALYPVTLKYKEDMKMLTWKYTQFSQFNESDTLLLVSGVHFGANSTSGEIAVFSLKGEFELQARVINKPYDVFGTWYNDQYLLSGNLYWTGQLQSCSTLCLNKASQETESEHESVMMKLYRFYNINASSIRTIMVADYSQETNYNSDDDVANGHMSKCTPGANMILDNNKRADDDVIEQQEPVEEDPGCELVDTPNVQGAMGGAVRHLQSVQVYENGAFQNRLIQLDEDENNDRRNGTIEYGQDYRQAQDQIQFVLDSEQADSSTGTQPNAMVTSQSNNNRVLCNKDKKNLTGTKPTCQTNAMHRHSDTMTTSQPDCVEMYSLPDAMVTSRVSDSLMTNTMPVYSGCNQHSSHEFVSSDKKEACREERKYGEKMLQDEEEEEDEGNCQDFCHSGIYMDGSVYGSPLRSQYLATQNVATDKNSTKYCVVGSSDIGRSDKDHSVDKPPSEKKANLVRDKYLVFTMGSETYTPHQIGIKRIKSLANVAGSNSTLCLIPNVDEQPEEPAENQPHDSVDKIIDMHGHIIGMCFSPDNRYLYVNNRPWPKNYSIENPLYPPPIAQEIDIHVIDLLKMKEVGTMHRSHKAYTPNDECFFIFLDVCKDYVASGAEDRHGYIWDRHYGVCLARFPHTDVVNSVAFNPRDTETLVTVSDDCSIKVWRSRSREHEVKVDNLPMILSSEIANTMSQML</sequence>
<keyword evidence="1" id="KW-0853">WD repeat</keyword>
<dbReference type="InterPro" id="IPR042508">
    <property type="entry name" value="FBXW5"/>
</dbReference>
<dbReference type="PROSITE" id="PS50082">
    <property type="entry name" value="WD_REPEATS_2"/>
    <property type="match status" value="2"/>
</dbReference>
<dbReference type="Gene3D" id="1.20.1280.50">
    <property type="match status" value="1"/>
</dbReference>
<feature type="repeat" description="WD" evidence="1">
    <location>
        <begin position="100"/>
        <end position="132"/>
    </location>
</feature>
<dbReference type="InterPro" id="IPR011047">
    <property type="entry name" value="Quinoprotein_ADH-like_sf"/>
</dbReference>
<dbReference type="PANTHER" id="PTHR20995">
    <property type="entry name" value="F-BOX/WD REPEAT-CONTAINING PROTEIN 5"/>
    <property type="match status" value="1"/>
</dbReference>
<feature type="repeat" description="WD" evidence="1">
    <location>
        <begin position="755"/>
        <end position="797"/>
    </location>
</feature>
<gene>
    <name evidence="3" type="ORF">KP79_PYT04379</name>
</gene>
<dbReference type="SUPFAM" id="SSF50998">
    <property type="entry name" value="Quinoprotein alcohol dehydrogenase-like"/>
    <property type="match status" value="1"/>
</dbReference>
<dbReference type="GO" id="GO:0016567">
    <property type="term" value="P:protein ubiquitination"/>
    <property type="evidence" value="ECO:0007669"/>
    <property type="project" value="InterPro"/>
</dbReference>
<dbReference type="PROSITE" id="PS50294">
    <property type="entry name" value="WD_REPEATS_REGION"/>
    <property type="match status" value="2"/>
</dbReference>
<dbReference type="Gene3D" id="2.130.10.10">
    <property type="entry name" value="YVTN repeat-like/Quinoprotein amine dehydrogenase"/>
    <property type="match status" value="2"/>
</dbReference>
<dbReference type="InterPro" id="IPR001680">
    <property type="entry name" value="WD40_rpt"/>
</dbReference>